<dbReference type="Gene3D" id="3.80.10.10">
    <property type="entry name" value="Ribonuclease Inhibitor"/>
    <property type="match status" value="1"/>
</dbReference>
<dbReference type="PANTHER" id="PTHR38926:SF72">
    <property type="entry name" value="IM:7136021-RELATED"/>
    <property type="match status" value="1"/>
</dbReference>
<proteinExistence type="predicted"/>
<sequence>MHPALSIDEILCRIFYFCSEYDQRSLLFAAQTCKAWTDPALDLLWRRLHSLGPLLLLLPGITISNDEYIYTDSGSTGDLRLFNSYARRVKHISNKQRLRINPSMTSRLRSAYTNGTQLSNLTTAHISIHKTNSFLLPYHISSKLSRLNIDIGFQRQEADIFAVLCEYLEHVHFLCDDLRHLSLRGLADKRLNEVIAGMQRLETISLRLGRTLSLETVTAIKTFPYLTELEIHAGHLAVDLSDEIYQANNLQSFPSLKKLTIRAQSPLIENLIQCVQNNTLNYLHIELEDSTSHSSWDTIFTSITLKASLTLHHLSLEHHYEIPEQPIFIASGATHSTQGTDPTDTSMRFDTLQILSKLKSLRHFTLDLTLPTITSDDVVDKIISWWPNLEHFELGLFSQVDDITNITNSVKISTAVLPLFASKCPKLNRLIIPLAIDEIPVLYPLPWIPLPSELRNLTIARLNTPDPIELGQFLRKLFPNLERLEGPCDDAQMWIDVNNRL</sequence>
<evidence type="ECO:0000259" key="1">
    <source>
        <dbReference type="Pfam" id="PF12937"/>
    </source>
</evidence>
<dbReference type="SUPFAM" id="SSF52047">
    <property type="entry name" value="RNI-like"/>
    <property type="match status" value="1"/>
</dbReference>
<reference evidence="2" key="1">
    <citation type="submission" date="2021-02" db="EMBL/GenBank/DDBJ databases">
        <title>Psilocybe cubensis genome.</title>
        <authorList>
            <person name="Mckernan K.J."/>
            <person name="Crawford S."/>
            <person name="Trippe A."/>
            <person name="Kane L.T."/>
            <person name="Mclaughlin S."/>
        </authorList>
    </citation>
    <scope>NUCLEOTIDE SEQUENCE [LARGE SCALE GENOMIC DNA]</scope>
    <source>
        <strain evidence="2">MGC-MH-2018</strain>
    </source>
</reference>
<dbReference type="InterPro" id="IPR001810">
    <property type="entry name" value="F-box_dom"/>
</dbReference>
<dbReference type="AlphaFoldDB" id="A0A8H7XVH9"/>
<comment type="caution">
    <text evidence="2">The sequence shown here is derived from an EMBL/GenBank/DDBJ whole genome shotgun (WGS) entry which is preliminary data.</text>
</comment>
<protein>
    <recommendedName>
        <fullName evidence="1">F-box domain-containing protein</fullName>
    </recommendedName>
</protein>
<feature type="domain" description="F-box" evidence="1">
    <location>
        <begin position="8"/>
        <end position="49"/>
    </location>
</feature>
<evidence type="ECO:0000313" key="2">
    <source>
        <dbReference type="EMBL" id="KAG5166410.1"/>
    </source>
</evidence>
<dbReference type="EMBL" id="JAFIQS010000008">
    <property type="protein sequence ID" value="KAG5166410.1"/>
    <property type="molecule type" value="Genomic_DNA"/>
</dbReference>
<dbReference type="InterPro" id="IPR032675">
    <property type="entry name" value="LRR_dom_sf"/>
</dbReference>
<accession>A0A8H7XVH9</accession>
<name>A0A8H7XVH9_PSICU</name>
<dbReference type="OrthoDB" id="2663142at2759"/>
<gene>
    <name evidence="2" type="ORF">JR316_008495</name>
</gene>
<dbReference type="PANTHER" id="PTHR38926">
    <property type="entry name" value="F-BOX DOMAIN CONTAINING PROTEIN, EXPRESSED"/>
    <property type="match status" value="1"/>
</dbReference>
<dbReference type="Pfam" id="PF12937">
    <property type="entry name" value="F-box-like"/>
    <property type="match status" value="1"/>
</dbReference>
<organism evidence="2">
    <name type="scientific">Psilocybe cubensis</name>
    <name type="common">Psychedelic mushroom</name>
    <name type="synonym">Stropharia cubensis</name>
    <dbReference type="NCBI Taxonomy" id="181762"/>
    <lineage>
        <taxon>Eukaryota</taxon>
        <taxon>Fungi</taxon>
        <taxon>Dikarya</taxon>
        <taxon>Basidiomycota</taxon>
        <taxon>Agaricomycotina</taxon>
        <taxon>Agaricomycetes</taxon>
        <taxon>Agaricomycetidae</taxon>
        <taxon>Agaricales</taxon>
        <taxon>Agaricineae</taxon>
        <taxon>Strophariaceae</taxon>
        <taxon>Psilocybe</taxon>
    </lineage>
</organism>